<proteinExistence type="predicted"/>
<dbReference type="EMBL" id="JANPWB010000010">
    <property type="protein sequence ID" value="KAJ1139358.1"/>
    <property type="molecule type" value="Genomic_DNA"/>
</dbReference>
<sequence length="163" mass="17988">MALSRNTDQRSQRKSCAVYSECHNGVTWEKDRLYYDTCFSADLDYAASRRDHRCRALAPCRRTAAPRAALPATLARRPGSCPGWQRLEVPRLAFSHGSCRAQGGAGKEEVAARLPTPREADTELTWQQVEGLEGKAQQGIPFTAPPCKAKDTHSPFTADLQNA</sequence>
<comment type="caution">
    <text evidence="2">The sequence shown here is derived from an EMBL/GenBank/DDBJ whole genome shotgun (WGS) entry which is preliminary data.</text>
</comment>
<reference evidence="2" key="1">
    <citation type="journal article" date="2022" name="bioRxiv">
        <title>Sequencing and chromosome-scale assembly of the giantPleurodeles waltlgenome.</title>
        <authorList>
            <person name="Brown T."/>
            <person name="Elewa A."/>
            <person name="Iarovenko S."/>
            <person name="Subramanian E."/>
            <person name="Araus A.J."/>
            <person name="Petzold A."/>
            <person name="Susuki M."/>
            <person name="Suzuki K.-i.T."/>
            <person name="Hayashi T."/>
            <person name="Toyoda A."/>
            <person name="Oliveira C."/>
            <person name="Osipova E."/>
            <person name="Leigh N.D."/>
            <person name="Simon A."/>
            <person name="Yun M.H."/>
        </authorList>
    </citation>
    <scope>NUCLEOTIDE SEQUENCE</scope>
    <source>
        <strain evidence="2">20211129_DDA</strain>
        <tissue evidence="2">Liver</tissue>
    </source>
</reference>
<organism evidence="2 3">
    <name type="scientific">Pleurodeles waltl</name>
    <name type="common">Iberian ribbed newt</name>
    <dbReference type="NCBI Taxonomy" id="8319"/>
    <lineage>
        <taxon>Eukaryota</taxon>
        <taxon>Metazoa</taxon>
        <taxon>Chordata</taxon>
        <taxon>Craniata</taxon>
        <taxon>Vertebrata</taxon>
        <taxon>Euteleostomi</taxon>
        <taxon>Amphibia</taxon>
        <taxon>Batrachia</taxon>
        <taxon>Caudata</taxon>
        <taxon>Salamandroidea</taxon>
        <taxon>Salamandridae</taxon>
        <taxon>Pleurodelinae</taxon>
        <taxon>Pleurodeles</taxon>
    </lineage>
</organism>
<feature type="region of interest" description="Disordered" evidence="1">
    <location>
        <begin position="138"/>
        <end position="163"/>
    </location>
</feature>
<dbReference type="Proteomes" id="UP001066276">
    <property type="component" value="Chromosome 6"/>
</dbReference>
<accession>A0AAV7QGL1</accession>
<evidence type="ECO:0000256" key="1">
    <source>
        <dbReference type="SAM" id="MobiDB-lite"/>
    </source>
</evidence>
<name>A0AAV7QGL1_PLEWA</name>
<gene>
    <name evidence="2" type="ORF">NDU88_005733</name>
</gene>
<protein>
    <submittedName>
        <fullName evidence="2">Uncharacterized protein</fullName>
    </submittedName>
</protein>
<evidence type="ECO:0000313" key="2">
    <source>
        <dbReference type="EMBL" id="KAJ1139358.1"/>
    </source>
</evidence>
<dbReference type="AlphaFoldDB" id="A0AAV7QGL1"/>
<keyword evidence="3" id="KW-1185">Reference proteome</keyword>
<evidence type="ECO:0000313" key="3">
    <source>
        <dbReference type="Proteomes" id="UP001066276"/>
    </source>
</evidence>